<evidence type="ECO:0000256" key="1">
    <source>
        <dbReference type="SAM" id="SignalP"/>
    </source>
</evidence>
<dbReference type="OrthoDB" id="9809066at2"/>
<feature type="chain" id="PRO_5014736788" description="Transporter" evidence="1">
    <location>
        <begin position="23"/>
        <end position="95"/>
    </location>
</feature>
<keyword evidence="1" id="KW-0732">Signal</keyword>
<organism evidence="2 3">
    <name type="scientific">Pseudohalioglobus lutimaris</name>
    <dbReference type="NCBI Taxonomy" id="1737061"/>
    <lineage>
        <taxon>Bacteria</taxon>
        <taxon>Pseudomonadati</taxon>
        <taxon>Pseudomonadota</taxon>
        <taxon>Gammaproteobacteria</taxon>
        <taxon>Cellvibrionales</taxon>
        <taxon>Halieaceae</taxon>
        <taxon>Pseudohalioglobus</taxon>
    </lineage>
</organism>
<evidence type="ECO:0008006" key="4">
    <source>
        <dbReference type="Google" id="ProtNLM"/>
    </source>
</evidence>
<dbReference type="RefSeq" id="WP_101517419.1">
    <property type="nucleotide sequence ID" value="NZ_PKUS01000003.1"/>
</dbReference>
<comment type="caution">
    <text evidence="2">The sequence shown here is derived from an EMBL/GenBank/DDBJ whole genome shotgun (WGS) entry which is preliminary data.</text>
</comment>
<name>A0A2N5X5Y0_9GAMM</name>
<proteinExistence type="predicted"/>
<evidence type="ECO:0000313" key="2">
    <source>
        <dbReference type="EMBL" id="PLW69886.1"/>
    </source>
</evidence>
<dbReference type="EMBL" id="PKUS01000003">
    <property type="protein sequence ID" value="PLW69886.1"/>
    <property type="molecule type" value="Genomic_DNA"/>
</dbReference>
<protein>
    <recommendedName>
        <fullName evidence="4">Transporter</fullName>
    </recommendedName>
</protein>
<reference evidence="2 3" key="1">
    <citation type="submission" date="2018-01" db="EMBL/GenBank/DDBJ databases">
        <title>The draft genome sequence of Halioglobus lutimaris HF004.</title>
        <authorList>
            <person name="Du Z.-J."/>
            <person name="Shi M.-J."/>
        </authorList>
    </citation>
    <scope>NUCLEOTIDE SEQUENCE [LARGE SCALE GENOMIC DNA]</scope>
    <source>
        <strain evidence="2 3">HF004</strain>
    </source>
</reference>
<evidence type="ECO:0000313" key="3">
    <source>
        <dbReference type="Proteomes" id="UP000235005"/>
    </source>
</evidence>
<dbReference type="Proteomes" id="UP000235005">
    <property type="component" value="Unassembled WGS sequence"/>
</dbReference>
<keyword evidence="3" id="KW-1185">Reference proteome</keyword>
<sequence>MKKYTMLLAGLTVALAGTGLSAQEEQSNEEIARELANPNTTLGTLNFNLDYTSYKGDLPGADGQDAYRVSFQPVLPYPLGGRSQPLRSSQLSSDV</sequence>
<accession>A0A2N5X5Y0</accession>
<dbReference type="AlphaFoldDB" id="A0A2N5X5Y0"/>
<feature type="signal peptide" evidence="1">
    <location>
        <begin position="1"/>
        <end position="22"/>
    </location>
</feature>
<gene>
    <name evidence="2" type="ORF">C0039_04965</name>
</gene>